<protein>
    <submittedName>
        <fullName evidence="1">Uncharacterized protein</fullName>
    </submittedName>
</protein>
<dbReference type="InParanoid" id="A0A067LVW1"/>
<dbReference type="AlphaFoldDB" id="A0A067LVW1"/>
<name>A0A067LVW1_BOTB1</name>
<dbReference type="EMBL" id="KL198138">
    <property type="protein sequence ID" value="KDQ06400.1"/>
    <property type="molecule type" value="Genomic_DNA"/>
</dbReference>
<proteinExistence type="predicted"/>
<dbReference type="Proteomes" id="UP000027195">
    <property type="component" value="Unassembled WGS sequence"/>
</dbReference>
<gene>
    <name evidence="1" type="ORF">BOTBODRAFT_254494</name>
</gene>
<organism evidence="1 2">
    <name type="scientific">Botryobasidium botryosum (strain FD-172 SS1)</name>
    <dbReference type="NCBI Taxonomy" id="930990"/>
    <lineage>
        <taxon>Eukaryota</taxon>
        <taxon>Fungi</taxon>
        <taxon>Dikarya</taxon>
        <taxon>Basidiomycota</taxon>
        <taxon>Agaricomycotina</taxon>
        <taxon>Agaricomycetes</taxon>
        <taxon>Cantharellales</taxon>
        <taxon>Botryobasidiaceae</taxon>
        <taxon>Botryobasidium</taxon>
    </lineage>
</organism>
<accession>A0A067LVW1</accession>
<dbReference type="HOGENOM" id="CLU_2157964_0_0_1"/>
<keyword evidence="2" id="KW-1185">Reference proteome</keyword>
<reference evidence="2" key="1">
    <citation type="journal article" date="2014" name="Proc. Natl. Acad. Sci. U.S.A.">
        <title>Extensive sampling of basidiomycete genomes demonstrates inadequacy of the white-rot/brown-rot paradigm for wood decay fungi.</title>
        <authorList>
            <person name="Riley R."/>
            <person name="Salamov A.A."/>
            <person name="Brown D.W."/>
            <person name="Nagy L.G."/>
            <person name="Floudas D."/>
            <person name="Held B.W."/>
            <person name="Levasseur A."/>
            <person name="Lombard V."/>
            <person name="Morin E."/>
            <person name="Otillar R."/>
            <person name="Lindquist E.A."/>
            <person name="Sun H."/>
            <person name="LaButti K.M."/>
            <person name="Schmutz J."/>
            <person name="Jabbour D."/>
            <person name="Luo H."/>
            <person name="Baker S.E."/>
            <person name="Pisabarro A.G."/>
            <person name="Walton J.D."/>
            <person name="Blanchette R.A."/>
            <person name="Henrissat B."/>
            <person name="Martin F."/>
            <person name="Cullen D."/>
            <person name="Hibbett D.S."/>
            <person name="Grigoriev I.V."/>
        </authorList>
    </citation>
    <scope>NUCLEOTIDE SEQUENCE [LARGE SCALE GENOMIC DNA]</scope>
    <source>
        <strain evidence="2">FD-172 SS1</strain>
    </source>
</reference>
<evidence type="ECO:0000313" key="2">
    <source>
        <dbReference type="Proteomes" id="UP000027195"/>
    </source>
</evidence>
<sequence>MLTLVSQNARQALGIVNGLPFTLKWLLEMAKTKFRGWRRVWRAQTDEATHKLLAKNRHKTNMLGRRQLVRIYGIKPAWNANMIPIETPYATRGSRDLQRGIWARPQRPPGR</sequence>
<evidence type="ECO:0000313" key="1">
    <source>
        <dbReference type="EMBL" id="KDQ06400.1"/>
    </source>
</evidence>